<keyword evidence="2" id="KW-0378">Hydrolase</keyword>
<dbReference type="EC" id="3.1.11.2" evidence="2"/>
<dbReference type="GO" id="GO:0006281">
    <property type="term" value="P:DNA repair"/>
    <property type="evidence" value="ECO:0007669"/>
    <property type="project" value="InterPro"/>
</dbReference>
<dbReference type="AlphaFoldDB" id="W9V103"/>
<evidence type="ECO:0000313" key="3">
    <source>
        <dbReference type="Proteomes" id="UP000019464"/>
    </source>
</evidence>
<comment type="caution">
    <text evidence="2">The sequence shown here is derived from an EMBL/GenBank/DDBJ whole genome shotgun (WGS) entry which is preliminary data.</text>
</comment>
<reference evidence="2 3" key="2">
    <citation type="journal article" date="2015" name="Syst. Appl. Microbiol.">
        <title>Nitrincola nitratireducens sp. nov. isolated from a haloalkaline crater lake.</title>
        <authorList>
            <person name="Singh A."/>
            <person name="Vaidya B."/>
            <person name="Tanuku N.R."/>
            <person name="Pinnaka A.K."/>
        </authorList>
    </citation>
    <scope>NUCLEOTIDE SEQUENCE [LARGE SCALE GENOMIC DNA]</scope>
    <source>
        <strain evidence="2 3">AK23</strain>
    </source>
</reference>
<dbReference type="GO" id="GO:0008311">
    <property type="term" value="F:double-stranded DNA 3'-5' DNA exonuclease activity"/>
    <property type="evidence" value="ECO:0007669"/>
    <property type="project" value="UniProtKB-EC"/>
</dbReference>
<keyword evidence="3" id="KW-1185">Reference proteome</keyword>
<dbReference type="SUPFAM" id="SSF56219">
    <property type="entry name" value="DNase I-like"/>
    <property type="match status" value="1"/>
</dbReference>
<dbReference type="Pfam" id="PF03372">
    <property type="entry name" value="Exo_endo_phos"/>
    <property type="match status" value="1"/>
</dbReference>
<feature type="domain" description="Endonuclease/exonuclease/phosphatase" evidence="1">
    <location>
        <begin position="4"/>
        <end position="51"/>
    </location>
</feature>
<name>W9V103_9GAMM</name>
<dbReference type="EMBL" id="AONB01000001">
    <property type="protein sequence ID" value="EXJ13158.1"/>
    <property type="molecule type" value="Genomic_DNA"/>
</dbReference>
<reference evidence="3" key="1">
    <citation type="submission" date="2012-11" db="EMBL/GenBank/DDBJ databases">
        <authorList>
            <person name="Singh A."/>
            <person name="Pinnaka A.K."/>
            <person name="Vaidya B."/>
        </authorList>
    </citation>
    <scope>NUCLEOTIDE SEQUENCE [LARGE SCALE GENOMIC DNA]</scope>
    <source>
        <strain evidence="3">AK23</strain>
    </source>
</reference>
<accession>W9V103</accession>
<protein>
    <submittedName>
        <fullName evidence="2">Exodeoxyribonuclease III</fullName>
        <ecNumber evidence="2">3.1.11.2</ecNumber>
    </submittedName>
</protein>
<sequence length="75" mass="8514">MKLVSFNTNSIRMRFHQLEALIAAHQPDVIGIQETKVTDEASHLQKLRPLAITHTSTDKKPITGSAYCLRFHPFL</sequence>
<dbReference type="PROSITE" id="PS00726">
    <property type="entry name" value="AP_NUCLEASE_F1_1"/>
    <property type="match status" value="1"/>
</dbReference>
<evidence type="ECO:0000259" key="1">
    <source>
        <dbReference type="Pfam" id="PF03372"/>
    </source>
</evidence>
<dbReference type="InterPro" id="IPR020847">
    <property type="entry name" value="AP_endonuclease_F1_BS"/>
</dbReference>
<organism evidence="2 3">
    <name type="scientific">Nitrincola nitratireducens</name>
    <dbReference type="NCBI Taxonomy" id="1229521"/>
    <lineage>
        <taxon>Bacteria</taxon>
        <taxon>Pseudomonadati</taxon>
        <taxon>Pseudomonadota</taxon>
        <taxon>Gammaproteobacteria</taxon>
        <taxon>Oceanospirillales</taxon>
        <taxon>Oceanospirillaceae</taxon>
        <taxon>Nitrincola</taxon>
    </lineage>
</organism>
<dbReference type="STRING" id="1229521.D791_00511"/>
<gene>
    <name evidence="2" type="primary">xthA_2</name>
    <name evidence="2" type="ORF">D791_00511</name>
</gene>
<evidence type="ECO:0000313" key="2">
    <source>
        <dbReference type="EMBL" id="EXJ13158.1"/>
    </source>
</evidence>
<proteinExistence type="predicted"/>
<dbReference type="InterPro" id="IPR036691">
    <property type="entry name" value="Endo/exonu/phosph_ase_sf"/>
</dbReference>
<dbReference type="Proteomes" id="UP000019464">
    <property type="component" value="Unassembled WGS sequence"/>
</dbReference>
<dbReference type="PATRIC" id="fig|1229521.3.peg.517"/>
<dbReference type="GO" id="GO:0004519">
    <property type="term" value="F:endonuclease activity"/>
    <property type="evidence" value="ECO:0007669"/>
    <property type="project" value="InterPro"/>
</dbReference>
<dbReference type="Gene3D" id="3.60.10.10">
    <property type="entry name" value="Endonuclease/exonuclease/phosphatase"/>
    <property type="match status" value="1"/>
</dbReference>
<dbReference type="InterPro" id="IPR005135">
    <property type="entry name" value="Endo/exonuclease/phosphatase"/>
</dbReference>
<dbReference type="GO" id="GO:0003677">
    <property type="term" value="F:DNA binding"/>
    <property type="evidence" value="ECO:0007669"/>
    <property type="project" value="InterPro"/>
</dbReference>